<evidence type="ECO:0000256" key="8">
    <source>
        <dbReference type="ARBA" id="ARBA00023136"/>
    </source>
</evidence>
<keyword evidence="7" id="KW-0406">Ion transport</keyword>
<comment type="subcellular location">
    <subcellularLocation>
        <location evidence="1">Cell membrane</location>
        <topology evidence="1">Multi-pass membrane protein</topology>
    </subcellularLocation>
</comment>
<dbReference type="Pfam" id="PF01554">
    <property type="entry name" value="MatE"/>
    <property type="match status" value="2"/>
</dbReference>
<keyword evidence="8 10" id="KW-0472">Membrane</keyword>
<feature type="transmembrane region" description="Helical" evidence="10">
    <location>
        <begin position="402"/>
        <end position="420"/>
    </location>
</feature>
<dbReference type="PANTHER" id="PTHR43298:SF2">
    <property type="entry name" value="FMN_FAD EXPORTER YEEO-RELATED"/>
    <property type="match status" value="1"/>
</dbReference>
<keyword evidence="2" id="KW-0813">Transport</keyword>
<evidence type="ECO:0000256" key="2">
    <source>
        <dbReference type="ARBA" id="ARBA00022448"/>
    </source>
</evidence>
<dbReference type="GO" id="GO:0042910">
    <property type="term" value="F:xenobiotic transmembrane transporter activity"/>
    <property type="evidence" value="ECO:0007669"/>
    <property type="project" value="InterPro"/>
</dbReference>
<feature type="transmembrane region" description="Helical" evidence="10">
    <location>
        <begin position="247"/>
        <end position="272"/>
    </location>
</feature>
<dbReference type="PIRSF" id="PIRSF006603">
    <property type="entry name" value="DinF"/>
    <property type="match status" value="1"/>
</dbReference>
<proteinExistence type="predicted"/>
<evidence type="ECO:0000256" key="6">
    <source>
        <dbReference type="ARBA" id="ARBA00022989"/>
    </source>
</evidence>
<evidence type="ECO:0000256" key="4">
    <source>
        <dbReference type="ARBA" id="ARBA00022475"/>
    </source>
</evidence>
<keyword evidence="5 10" id="KW-0812">Transmembrane</keyword>
<reference evidence="11" key="1">
    <citation type="journal article" date="2015" name="Proc. Natl. Acad. Sci. U.S.A.">
        <title>Networks of energetic and metabolic interactions define dynamics in microbial communities.</title>
        <authorList>
            <person name="Embree M."/>
            <person name="Liu J.K."/>
            <person name="Al-Bassam M.M."/>
            <person name="Zengler K."/>
        </authorList>
    </citation>
    <scope>NUCLEOTIDE SEQUENCE</scope>
</reference>
<feature type="transmembrane region" description="Helical" evidence="10">
    <location>
        <begin position="200"/>
        <end position="220"/>
    </location>
</feature>
<dbReference type="InterPro" id="IPR002528">
    <property type="entry name" value="MATE_fam"/>
</dbReference>
<keyword evidence="6 10" id="KW-1133">Transmembrane helix</keyword>
<protein>
    <recommendedName>
        <fullName evidence="9">Multidrug-efflux transporter</fullName>
    </recommendedName>
</protein>
<feature type="transmembrane region" description="Helical" evidence="10">
    <location>
        <begin position="292"/>
        <end position="313"/>
    </location>
</feature>
<accession>A0A0W8G2P5</accession>
<dbReference type="EMBL" id="LNQE01000346">
    <property type="protein sequence ID" value="KUG27246.1"/>
    <property type="molecule type" value="Genomic_DNA"/>
</dbReference>
<dbReference type="GO" id="GO:0005886">
    <property type="term" value="C:plasma membrane"/>
    <property type="evidence" value="ECO:0007669"/>
    <property type="project" value="UniProtKB-SubCell"/>
</dbReference>
<evidence type="ECO:0000256" key="5">
    <source>
        <dbReference type="ARBA" id="ARBA00022692"/>
    </source>
</evidence>
<dbReference type="InterPro" id="IPR050222">
    <property type="entry name" value="MATE_MdtK"/>
</dbReference>
<dbReference type="InterPro" id="IPR048279">
    <property type="entry name" value="MdtK-like"/>
</dbReference>
<dbReference type="GO" id="GO:0006811">
    <property type="term" value="P:monoatomic ion transport"/>
    <property type="evidence" value="ECO:0007669"/>
    <property type="project" value="UniProtKB-KW"/>
</dbReference>
<organism evidence="11">
    <name type="scientific">hydrocarbon metagenome</name>
    <dbReference type="NCBI Taxonomy" id="938273"/>
    <lineage>
        <taxon>unclassified sequences</taxon>
        <taxon>metagenomes</taxon>
        <taxon>ecological metagenomes</taxon>
    </lineage>
</organism>
<dbReference type="GO" id="GO:0015297">
    <property type="term" value="F:antiporter activity"/>
    <property type="evidence" value="ECO:0007669"/>
    <property type="project" value="UniProtKB-KW"/>
</dbReference>
<dbReference type="PANTHER" id="PTHR43298">
    <property type="entry name" value="MULTIDRUG RESISTANCE PROTEIN NORM-RELATED"/>
    <property type="match status" value="1"/>
</dbReference>
<feature type="transmembrane region" description="Helical" evidence="10">
    <location>
        <begin position="22"/>
        <end position="43"/>
    </location>
</feature>
<dbReference type="AlphaFoldDB" id="A0A0W8G2P5"/>
<feature type="transmembrane region" description="Helical" evidence="10">
    <location>
        <begin position="366"/>
        <end position="390"/>
    </location>
</feature>
<evidence type="ECO:0000256" key="1">
    <source>
        <dbReference type="ARBA" id="ARBA00004651"/>
    </source>
</evidence>
<feature type="transmembrane region" description="Helical" evidence="10">
    <location>
        <begin position="325"/>
        <end position="346"/>
    </location>
</feature>
<feature type="transmembrane region" description="Helical" evidence="10">
    <location>
        <begin position="63"/>
        <end position="84"/>
    </location>
</feature>
<evidence type="ECO:0000256" key="10">
    <source>
        <dbReference type="SAM" id="Phobius"/>
    </source>
</evidence>
<name>A0A0W8G2P5_9ZZZZ</name>
<comment type="caution">
    <text evidence="11">The sequence shown here is derived from an EMBL/GenBank/DDBJ whole genome shotgun (WGS) entry which is preliminary data.</text>
</comment>
<evidence type="ECO:0000256" key="9">
    <source>
        <dbReference type="ARBA" id="ARBA00031636"/>
    </source>
</evidence>
<dbReference type="CDD" id="cd13137">
    <property type="entry name" value="MATE_NorM_like"/>
    <property type="match status" value="1"/>
</dbReference>
<feature type="transmembrane region" description="Helical" evidence="10">
    <location>
        <begin position="137"/>
        <end position="159"/>
    </location>
</feature>
<dbReference type="NCBIfam" id="TIGR00797">
    <property type="entry name" value="matE"/>
    <property type="match status" value="1"/>
</dbReference>
<feature type="transmembrane region" description="Helical" evidence="10">
    <location>
        <begin position="171"/>
        <end position="194"/>
    </location>
</feature>
<keyword evidence="3" id="KW-0050">Antiport</keyword>
<feature type="transmembrane region" description="Helical" evidence="10">
    <location>
        <begin position="96"/>
        <end position="117"/>
    </location>
</feature>
<evidence type="ECO:0000256" key="3">
    <source>
        <dbReference type="ARBA" id="ARBA00022449"/>
    </source>
</evidence>
<sequence>MRTSTPPATGPRAAGFASIWRLAWPQILTMFLYFLIGLADVYVAGRLGREVQASMGMLTQAMFFFMVLATAVANGTVAAVSQSLGAGRGARARRYVALSLILGGAVSFGILGLGLAGRDTFVSLLRVPAAMHEPFGYILDVFLLLLPVHYLFIISNAVFRAKKQVMAPLVGWGLAAVVNVIGDFGLGLGLWGLPALGYKGLAISTFVSLCAGLAFNLLLLRREGFLSLAAVPPWRWMRRGFPYLFKVAWPSGLMQVVWHSGYLVLYAITASLPAGSVEALAGMAVGVRIESILFLPPMAFNFTAGILVGHALGADRPDEAKRTGYRVAILGTLLAVALGAALWPFLDQASGLLTQEEDVRLQAVSYLRYNILAIPFTVAGLILIGALAGAGATLYNMAVTGPSIWLVRLPLALVLGHMVLGRAEGVWMAMLASQAVQATAMVYVYQCKDWRRFAMPRTRPGAALGARPALP</sequence>
<gene>
    <name evidence="11" type="ORF">ASZ90_002905</name>
</gene>
<evidence type="ECO:0000313" key="11">
    <source>
        <dbReference type="EMBL" id="KUG27246.1"/>
    </source>
</evidence>
<evidence type="ECO:0000256" key="7">
    <source>
        <dbReference type="ARBA" id="ARBA00023065"/>
    </source>
</evidence>
<keyword evidence="4" id="KW-1003">Cell membrane</keyword>